<dbReference type="EMBL" id="RCTY01000010">
    <property type="protein sequence ID" value="ROU08689.1"/>
    <property type="molecule type" value="Genomic_DNA"/>
</dbReference>
<feature type="signal peptide" evidence="1">
    <location>
        <begin position="1"/>
        <end position="37"/>
    </location>
</feature>
<sequence length="175" mass="16900">MCQSVPRVAQVRAARCRRRAAALAALFLAVALPGVRAAEPGADTTVVIARTVHPRIAYRALPAQDNPVRTEATTFPGQVFHATLSRSLAPLDDAALGQHGSGGLGVAAAAEAASAMLVPAAATGAGASLAGPGASVPLGASASVGGAVVGATAGLGDTLTGAVMQALAPPPGSGR</sequence>
<proteinExistence type="predicted"/>
<organism evidence="2 3">
    <name type="scientific">Lysobacter enzymogenes</name>
    <dbReference type="NCBI Taxonomy" id="69"/>
    <lineage>
        <taxon>Bacteria</taxon>
        <taxon>Pseudomonadati</taxon>
        <taxon>Pseudomonadota</taxon>
        <taxon>Gammaproteobacteria</taxon>
        <taxon>Lysobacterales</taxon>
        <taxon>Lysobacteraceae</taxon>
        <taxon>Lysobacter</taxon>
    </lineage>
</organism>
<keyword evidence="1" id="KW-0732">Signal</keyword>
<evidence type="ECO:0000313" key="2">
    <source>
        <dbReference type="EMBL" id="ROU08689.1"/>
    </source>
</evidence>
<evidence type="ECO:0000313" key="3">
    <source>
        <dbReference type="Proteomes" id="UP000275910"/>
    </source>
</evidence>
<dbReference type="Proteomes" id="UP000275910">
    <property type="component" value="Unassembled WGS sequence"/>
</dbReference>
<gene>
    <name evidence="2" type="ORF">D9T17_03290</name>
</gene>
<feature type="chain" id="PRO_5018239788" evidence="1">
    <location>
        <begin position="38"/>
        <end position="175"/>
    </location>
</feature>
<reference evidence="2 3" key="1">
    <citation type="submission" date="2018-10" db="EMBL/GenBank/DDBJ databases">
        <title>The genome of Lysobacter enzymogenes OH11.</title>
        <authorList>
            <person name="Liu F."/>
            <person name="Zhao Y."/>
            <person name="Qian G."/>
            <person name="Chen Y."/>
            <person name="Xu H."/>
        </authorList>
    </citation>
    <scope>NUCLEOTIDE SEQUENCE [LARGE SCALE GENOMIC DNA]</scope>
    <source>
        <strain evidence="2 3">OH11</strain>
    </source>
</reference>
<dbReference type="AlphaFoldDB" id="A0A3N2RMQ0"/>
<protein>
    <submittedName>
        <fullName evidence="2">Uncharacterized protein</fullName>
    </submittedName>
</protein>
<evidence type="ECO:0000256" key="1">
    <source>
        <dbReference type="SAM" id="SignalP"/>
    </source>
</evidence>
<dbReference type="RefSeq" id="WP_123646090.1">
    <property type="nucleotide sequence ID" value="NZ_RCTY01000010.1"/>
</dbReference>
<accession>A0A3N2RMQ0</accession>
<comment type="caution">
    <text evidence="2">The sequence shown here is derived from an EMBL/GenBank/DDBJ whole genome shotgun (WGS) entry which is preliminary data.</text>
</comment>
<name>A0A3N2RMQ0_LYSEN</name>